<dbReference type="Pfam" id="PF14060">
    <property type="entry name" value="DUF4252"/>
    <property type="match status" value="1"/>
</dbReference>
<evidence type="ECO:0000313" key="2">
    <source>
        <dbReference type="Proteomes" id="UP000326287"/>
    </source>
</evidence>
<protein>
    <submittedName>
        <fullName evidence="1">DUF4252 domain-containing protein</fullName>
    </submittedName>
</protein>
<dbReference type="EMBL" id="CP036422">
    <property type="protein sequence ID" value="QFU76874.1"/>
    <property type="molecule type" value="Genomic_DNA"/>
</dbReference>
<reference evidence="1 2" key="1">
    <citation type="submission" date="2019-02" db="EMBL/GenBank/DDBJ databases">
        <authorList>
            <person name="Li S.-H."/>
        </authorList>
    </citation>
    <scope>NUCLEOTIDE SEQUENCE [LARGE SCALE GENOMIC DNA]</scope>
    <source>
        <strain evidence="1 2">IMCC14385</strain>
    </source>
</reference>
<organism evidence="1 2">
    <name type="scientific">Halioglobus maricola</name>
    <dbReference type="NCBI Taxonomy" id="2601894"/>
    <lineage>
        <taxon>Bacteria</taxon>
        <taxon>Pseudomonadati</taxon>
        <taxon>Pseudomonadota</taxon>
        <taxon>Gammaproteobacteria</taxon>
        <taxon>Cellvibrionales</taxon>
        <taxon>Halieaceae</taxon>
        <taxon>Halioglobus</taxon>
    </lineage>
</organism>
<gene>
    <name evidence="1" type="ORF">EY643_15125</name>
</gene>
<dbReference type="InterPro" id="IPR025348">
    <property type="entry name" value="DUF4252"/>
</dbReference>
<accession>A0A5P9NNN7</accession>
<dbReference type="OrthoDB" id="5738755at2"/>
<proteinExistence type="predicted"/>
<keyword evidence="2" id="KW-1185">Reference proteome</keyword>
<sequence>MSTLMLIRSDQMNTLKIGLLLLMAALTGCGVTAPHRNAGFADLDGLSMWDVDATVSLSIGPTLLHLASHSIEDDPQARALMRQLDGVRVKAYEIEDDPLAVAEDLGEINARLNADGWQQVILVREEGETTYVLMKMVDDKIAGLTVLTADKSEVVFVNVMGELQPEMLADTMAALDVPAPPVDV</sequence>
<name>A0A5P9NNN7_9GAMM</name>
<dbReference type="KEGG" id="halc:EY643_15125"/>
<dbReference type="AlphaFoldDB" id="A0A5P9NNN7"/>
<dbReference type="Proteomes" id="UP000326287">
    <property type="component" value="Chromosome"/>
</dbReference>
<evidence type="ECO:0000313" key="1">
    <source>
        <dbReference type="EMBL" id="QFU76874.1"/>
    </source>
</evidence>